<dbReference type="PANTHER" id="PTHR33678:SF1">
    <property type="entry name" value="BLL1576 PROTEIN"/>
    <property type="match status" value="1"/>
</dbReference>
<dbReference type="InterPro" id="IPR052344">
    <property type="entry name" value="Transposase-related"/>
</dbReference>
<dbReference type="STRING" id="51642.NSMM_150128"/>
<dbReference type="EMBL" id="FMWO01000020">
    <property type="protein sequence ID" value="SCZ84390.1"/>
    <property type="molecule type" value="Genomic_DNA"/>
</dbReference>
<sequence length="88" mass="10191">MREHADEALRFMTDLRVPFTNNLGERAIRMPRMPKVKQKISGCFRTFNGAEDFCIIRSYLGTMHKQGQDTSELLRHTFIGNPFQPVSC</sequence>
<evidence type="ECO:0000313" key="2">
    <source>
        <dbReference type="EMBL" id="SCZ84390.1"/>
    </source>
</evidence>
<evidence type="ECO:0000313" key="3">
    <source>
        <dbReference type="Proteomes" id="UP000198729"/>
    </source>
</evidence>
<dbReference type="AlphaFoldDB" id="A0A1G5SC48"/>
<gene>
    <name evidence="2" type="ORF">NSMM_150128</name>
</gene>
<feature type="domain" description="Transposase IS66 central" evidence="1">
    <location>
        <begin position="2"/>
        <end position="51"/>
    </location>
</feature>
<dbReference type="Proteomes" id="UP000198729">
    <property type="component" value="Unassembled WGS sequence"/>
</dbReference>
<organism evidence="2 3">
    <name type="scientific">Nitrosomonas mobilis</name>
    <dbReference type="NCBI Taxonomy" id="51642"/>
    <lineage>
        <taxon>Bacteria</taxon>
        <taxon>Pseudomonadati</taxon>
        <taxon>Pseudomonadota</taxon>
        <taxon>Betaproteobacteria</taxon>
        <taxon>Nitrosomonadales</taxon>
        <taxon>Nitrosomonadaceae</taxon>
        <taxon>Nitrosomonas</taxon>
    </lineage>
</organism>
<dbReference type="PANTHER" id="PTHR33678">
    <property type="entry name" value="BLL1576 PROTEIN"/>
    <property type="match status" value="1"/>
</dbReference>
<accession>A0A1G5SC48</accession>
<dbReference type="Pfam" id="PF03050">
    <property type="entry name" value="DDE_Tnp_IS66"/>
    <property type="match status" value="1"/>
</dbReference>
<protein>
    <submittedName>
        <fullName evidence="2">Transposase</fullName>
    </submittedName>
</protein>
<keyword evidence="3" id="KW-1185">Reference proteome</keyword>
<evidence type="ECO:0000259" key="1">
    <source>
        <dbReference type="Pfam" id="PF03050"/>
    </source>
</evidence>
<reference evidence="2 3" key="1">
    <citation type="submission" date="2016-10" db="EMBL/GenBank/DDBJ databases">
        <authorList>
            <person name="de Groot N.N."/>
        </authorList>
    </citation>
    <scope>NUCLEOTIDE SEQUENCE [LARGE SCALE GENOMIC DNA]</scope>
    <source>
        <strain evidence="2">1</strain>
    </source>
</reference>
<proteinExistence type="predicted"/>
<dbReference type="InterPro" id="IPR004291">
    <property type="entry name" value="Transposase_IS66_central"/>
</dbReference>
<name>A0A1G5SC48_9PROT</name>